<dbReference type="PANTHER" id="PTHR35089:SF1">
    <property type="entry name" value="CHAPERONE PROTEIN SKP"/>
    <property type="match status" value="1"/>
</dbReference>
<evidence type="ECO:0000256" key="2">
    <source>
        <dbReference type="ARBA" id="ARBA00022729"/>
    </source>
</evidence>
<keyword evidence="6" id="KW-1185">Reference proteome</keyword>
<evidence type="ECO:0000313" key="5">
    <source>
        <dbReference type="EMBL" id="WYW55206.1"/>
    </source>
</evidence>
<feature type="signal peptide" evidence="4">
    <location>
        <begin position="1"/>
        <end position="23"/>
    </location>
</feature>
<name>A0ABZ2TPY8_9FLAO</name>
<keyword evidence="2 4" id="KW-0732">Signal</keyword>
<evidence type="ECO:0000256" key="4">
    <source>
        <dbReference type="SAM" id="SignalP"/>
    </source>
</evidence>
<dbReference type="SUPFAM" id="SSF111384">
    <property type="entry name" value="OmpH-like"/>
    <property type="match status" value="1"/>
</dbReference>
<dbReference type="PANTHER" id="PTHR35089">
    <property type="entry name" value="CHAPERONE PROTEIN SKP"/>
    <property type="match status" value="1"/>
</dbReference>
<dbReference type="Proteomes" id="UP001491088">
    <property type="component" value="Chromosome"/>
</dbReference>
<evidence type="ECO:0000256" key="3">
    <source>
        <dbReference type="SAM" id="Coils"/>
    </source>
</evidence>
<dbReference type="Pfam" id="PF03938">
    <property type="entry name" value="OmpH"/>
    <property type="match status" value="1"/>
</dbReference>
<sequence>MKNFKTLLLIAVFTLGVAGVANAQKIGHVDYQRVIDNMPETRALSTTLEKLGKSYQNEIEGLKKKLEAKVQKYTAEQATQTEATNKQRAQEVQVDKARFDQAQQAAYQEMQKKQADGLKPIVEKAEKAIESAAASKGILYVLDAKSLIVKKGEDLYSAVKAKLGLLKDLPKPQQARQ</sequence>
<protein>
    <submittedName>
        <fullName evidence="5">OmpH family outer membrane protein</fullName>
    </submittedName>
</protein>
<accession>A0ABZ2TPY8</accession>
<dbReference type="InterPro" id="IPR005632">
    <property type="entry name" value="Chaperone_Skp"/>
</dbReference>
<evidence type="ECO:0000313" key="6">
    <source>
        <dbReference type="Proteomes" id="UP001491088"/>
    </source>
</evidence>
<dbReference type="SMART" id="SM00935">
    <property type="entry name" value="OmpH"/>
    <property type="match status" value="1"/>
</dbReference>
<dbReference type="RefSeq" id="WP_077810072.1">
    <property type="nucleotide sequence ID" value="NZ_CP150496.1"/>
</dbReference>
<proteinExistence type="inferred from homology"/>
<dbReference type="Gene3D" id="3.30.910.20">
    <property type="entry name" value="Skp domain"/>
    <property type="match status" value="1"/>
</dbReference>
<evidence type="ECO:0000256" key="1">
    <source>
        <dbReference type="ARBA" id="ARBA00009091"/>
    </source>
</evidence>
<comment type="similarity">
    <text evidence="1">Belongs to the Skp family.</text>
</comment>
<reference evidence="5 6" key="1">
    <citation type="submission" date="2024-03" db="EMBL/GenBank/DDBJ databases">
        <authorList>
            <person name="Cao K."/>
        </authorList>
    </citation>
    <scope>NUCLEOTIDE SEQUENCE [LARGE SCALE GENOMIC DNA]</scope>
    <source>
        <strain evidence="5 6">MCCC 1K00696</strain>
    </source>
</reference>
<dbReference type="EMBL" id="CP150496">
    <property type="protein sequence ID" value="WYW55206.1"/>
    <property type="molecule type" value="Genomic_DNA"/>
</dbReference>
<feature type="chain" id="PRO_5045073878" evidence="4">
    <location>
        <begin position="24"/>
        <end position="177"/>
    </location>
</feature>
<keyword evidence="3" id="KW-0175">Coiled coil</keyword>
<feature type="coiled-coil region" evidence="3">
    <location>
        <begin position="52"/>
        <end position="83"/>
    </location>
</feature>
<organism evidence="5 6">
    <name type="scientific">Polaribacter marinaquae</name>
    <dbReference type="NCBI Taxonomy" id="1642819"/>
    <lineage>
        <taxon>Bacteria</taxon>
        <taxon>Pseudomonadati</taxon>
        <taxon>Bacteroidota</taxon>
        <taxon>Flavobacteriia</taxon>
        <taxon>Flavobacteriales</taxon>
        <taxon>Flavobacteriaceae</taxon>
    </lineage>
</organism>
<dbReference type="InterPro" id="IPR024930">
    <property type="entry name" value="Skp_dom_sf"/>
</dbReference>
<gene>
    <name evidence="5" type="ORF">WG950_11780</name>
</gene>